<evidence type="ECO:0000313" key="3">
    <source>
        <dbReference type="EMBL" id="CAI3978255.1"/>
    </source>
</evidence>
<evidence type="ECO:0000256" key="2">
    <source>
        <dbReference type="SAM" id="Phobius"/>
    </source>
</evidence>
<feature type="compositionally biased region" description="Basic residues" evidence="1">
    <location>
        <begin position="65"/>
        <end position="74"/>
    </location>
</feature>
<evidence type="ECO:0000313" key="4">
    <source>
        <dbReference type="EMBL" id="CAL1131630.1"/>
    </source>
</evidence>
<keyword evidence="2" id="KW-0812">Transmembrane</keyword>
<evidence type="ECO:0000256" key="1">
    <source>
        <dbReference type="SAM" id="MobiDB-lite"/>
    </source>
</evidence>
<dbReference type="EMBL" id="CAMXCT030000399">
    <property type="protein sequence ID" value="CAL4765567.1"/>
    <property type="molecule type" value="Genomic_DNA"/>
</dbReference>
<accession>A0A9P1BS32</accession>
<name>A0A9P1BS32_9DINO</name>
<keyword evidence="6" id="KW-1185">Reference proteome</keyword>
<proteinExistence type="predicted"/>
<dbReference type="EMBL" id="CAMXCT010000399">
    <property type="protein sequence ID" value="CAI3978255.1"/>
    <property type="molecule type" value="Genomic_DNA"/>
</dbReference>
<dbReference type="AlphaFoldDB" id="A0A9P1BS32"/>
<gene>
    <name evidence="3" type="ORF">C1SCF055_LOCUS6322</name>
</gene>
<organism evidence="3">
    <name type="scientific">Cladocopium goreaui</name>
    <dbReference type="NCBI Taxonomy" id="2562237"/>
    <lineage>
        <taxon>Eukaryota</taxon>
        <taxon>Sar</taxon>
        <taxon>Alveolata</taxon>
        <taxon>Dinophyceae</taxon>
        <taxon>Suessiales</taxon>
        <taxon>Symbiodiniaceae</taxon>
        <taxon>Cladocopium</taxon>
    </lineage>
</organism>
<feature type="transmembrane region" description="Helical" evidence="2">
    <location>
        <begin position="160"/>
        <end position="179"/>
    </location>
</feature>
<dbReference type="Proteomes" id="UP001152797">
    <property type="component" value="Unassembled WGS sequence"/>
</dbReference>
<feature type="transmembrane region" description="Helical" evidence="2">
    <location>
        <begin position="117"/>
        <end position="139"/>
    </location>
</feature>
<sequence length="180" mass="20315">MLMLRVDVLTCYLRKKQTWRMSPAVCETGWVCHSTFNWSCRRRSACAGAGNSFDETSRRGGARPGQRRAQHRAGARTGADGMDKNEFGDDKNDATSLELAVFCFAFVPIAYDKRFKISYSMILSIALVVVATLALLVGWQRYHQVKQLGMLRARRIDVRPAFFCVILYVVLCCGCVVLKF</sequence>
<reference evidence="3" key="1">
    <citation type="submission" date="2022-10" db="EMBL/GenBank/DDBJ databases">
        <authorList>
            <person name="Chen Y."/>
            <person name="Dougan E. K."/>
            <person name="Chan C."/>
            <person name="Rhodes N."/>
            <person name="Thang M."/>
        </authorList>
    </citation>
    <scope>NUCLEOTIDE SEQUENCE</scope>
</reference>
<comment type="caution">
    <text evidence="3">The sequence shown here is derived from an EMBL/GenBank/DDBJ whole genome shotgun (WGS) entry which is preliminary data.</text>
</comment>
<dbReference type="EMBL" id="CAMXCT020000399">
    <property type="protein sequence ID" value="CAL1131630.1"/>
    <property type="molecule type" value="Genomic_DNA"/>
</dbReference>
<reference evidence="4" key="2">
    <citation type="submission" date="2024-04" db="EMBL/GenBank/DDBJ databases">
        <authorList>
            <person name="Chen Y."/>
            <person name="Shah S."/>
            <person name="Dougan E. K."/>
            <person name="Thang M."/>
            <person name="Chan C."/>
        </authorList>
    </citation>
    <scope>NUCLEOTIDE SEQUENCE [LARGE SCALE GENOMIC DNA]</scope>
</reference>
<evidence type="ECO:0000313" key="5">
    <source>
        <dbReference type="EMBL" id="CAL4765567.1"/>
    </source>
</evidence>
<feature type="region of interest" description="Disordered" evidence="1">
    <location>
        <begin position="51"/>
        <end position="85"/>
    </location>
</feature>
<protein>
    <submittedName>
        <fullName evidence="5">DUF202 domain-containing protein</fullName>
    </submittedName>
</protein>
<evidence type="ECO:0000313" key="6">
    <source>
        <dbReference type="Proteomes" id="UP001152797"/>
    </source>
</evidence>
<keyword evidence="2" id="KW-1133">Transmembrane helix</keyword>
<keyword evidence="2" id="KW-0472">Membrane</keyword>